<name>A0A220XPP7_MYCIT</name>
<reference evidence="1 2" key="1">
    <citation type="journal article" date="2017" name="Lancet Infect. Dis.">
        <title>Global outbreak of severe Mycobacterium chimaera disease after cardiac surgery: a molecular epidemiological study.</title>
        <authorList>
            <person name="van Ingen J."/>
            <person name="Kohl T."/>
            <person name="Kranzer K."/>
            <person name="Hasse B."/>
            <person name="Keller P."/>
            <person name="Szafranska A."/>
            <person name="Hillemann D."/>
            <person name="Chand M."/>
            <person name="Schreiber P."/>
            <person name="Sommerstein R."/>
            <person name="Berger C."/>
            <person name="Genoni M."/>
            <person name="Ruegg C."/>
            <person name="Troillet N."/>
            <person name="Widmer A.F."/>
            <person name="Becker S.L."/>
            <person name="Herrmann M."/>
            <person name="Eckmanns T."/>
            <person name="Haller S."/>
            <person name="Hoeller C."/>
            <person name="Debast S.B."/>
            <person name="Wolfhagen M.J."/>
            <person name="Hopman J."/>
            <person name="Kluytmans J."/>
            <person name="Langelaar M."/>
            <person name="Notermans D.W."/>
            <person name="ten Oever J."/>
            <person name="van den Barselaar P."/>
            <person name="Vonk A.B.A."/>
            <person name="Vos M.C."/>
            <person name="Ahmed N."/>
            <person name="Brown T."/>
            <person name="Crook D."/>
            <person name="Lamagni T."/>
            <person name="Phin N."/>
            <person name="Smith E.G."/>
            <person name="Zambon M."/>
            <person name="Serr A."/>
            <person name="Goetting T."/>
            <person name="Ebner W."/>
            <person name="Thuermer A."/>
            <person name="Utpatel C."/>
            <person name="Sproer C."/>
            <person name="Bunk B."/>
            <person name="Nubel U."/>
            <person name="Bloemberg G."/>
            <person name="Bottger E."/>
            <person name="Niemann S."/>
            <person name="Wagner D."/>
            <person name="Sax H."/>
        </authorList>
    </citation>
    <scope>NUCLEOTIDE SEQUENCE [LARGE SCALE GENOMIC DNA]</scope>
    <source>
        <strain evidence="1 2">ZUERICH-2</strain>
    </source>
</reference>
<dbReference type="AlphaFoldDB" id="A0A220XPP7"/>
<gene>
    <name evidence="1" type="ORF">MYCOZU2_00942</name>
</gene>
<dbReference type="EMBL" id="CP015267">
    <property type="protein sequence ID" value="ASL13388.1"/>
    <property type="molecule type" value="Genomic_DNA"/>
</dbReference>
<sequence>MVPGAHGDLIQIADHGVGADAPQGVTLPCSVEADDQRESAVARGLDASRVVGKDGASPRADRQLVCCLTQGVADVTVRREDAGVDAGFAQSPGQRLGAVQRGVEQHRVMAARVDGDRH</sequence>
<dbReference type="Proteomes" id="UP000198286">
    <property type="component" value="Chromosome"/>
</dbReference>
<protein>
    <submittedName>
        <fullName evidence="1">Uncharacterized protein</fullName>
    </submittedName>
</protein>
<organism evidence="1 2">
    <name type="scientific">Mycobacterium intracellulare subsp. chimaera</name>
    <dbReference type="NCBI Taxonomy" id="222805"/>
    <lineage>
        <taxon>Bacteria</taxon>
        <taxon>Bacillati</taxon>
        <taxon>Actinomycetota</taxon>
        <taxon>Actinomycetes</taxon>
        <taxon>Mycobacteriales</taxon>
        <taxon>Mycobacteriaceae</taxon>
        <taxon>Mycobacterium</taxon>
        <taxon>Mycobacterium avium complex (MAC)</taxon>
    </lineage>
</organism>
<accession>A0A220XPP7</accession>
<proteinExistence type="predicted"/>
<evidence type="ECO:0000313" key="1">
    <source>
        <dbReference type="EMBL" id="ASL13388.1"/>
    </source>
</evidence>
<evidence type="ECO:0000313" key="2">
    <source>
        <dbReference type="Proteomes" id="UP000198286"/>
    </source>
</evidence>